<protein>
    <submittedName>
        <fullName evidence="2">STM4014 family protein</fullName>
    </submittedName>
</protein>
<evidence type="ECO:0000256" key="1">
    <source>
        <dbReference type="SAM" id="MobiDB-lite"/>
    </source>
</evidence>
<accession>A0ABT6W411</accession>
<dbReference type="Proteomes" id="UP001156398">
    <property type="component" value="Unassembled WGS sequence"/>
</dbReference>
<dbReference type="EMBL" id="JAAGKO020000037">
    <property type="protein sequence ID" value="MDI5965498.1"/>
    <property type="molecule type" value="Genomic_DNA"/>
</dbReference>
<reference evidence="2 3" key="1">
    <citation type="submission" date="2023-05" db="EMBL/GenBank/DDBJ databases">
        <title>Streptantibioticus silvisoli sp. nov., acidotolerant actinomycetes 1 from pine litter.</title>
        <authorList>
            <person name="Swiecimska M."/>
            <person name="Golinska P."/>
            <person name="Sangal V."/>
            <person name="Wachnowicz B."/>
            <person name="Goodfellow M."/>
        </authorList>
    </citation>
    <scope>NUCLEOTIDE SEQUENCE [LARGE SCALE GENOMIC DNA]</scope>
    <source>
        <strain evidence="2 3">SL54</strain>
    </source>
</reference>
<proteinExistence type="predicted"/>
<evidence type="ECO:0000313" key="2">
    <source>
        <dbReference type="EMBL" id="MDI5965498.1"/>
    </source>
</evidence>
<organism evidence="2 3">
    <name type="scientific">Streptantibioticus silvisoli</name>
    <dbReference type="NCBI Taxonomy" id="2705255"/>
    <lineage>
        <taxon>Bacteria</taxon>
        <taxon>Bacillati</taxon>
        <taxon>Actinomycetota</taxon>
        <taxon>Actinomycetes</taxon>
        <taxon>Kitasatosporales</taxon>
        <taxon>Streptomycetaceae</taxon>
        <taxon>Streptantibioticus</taxon>
    </lineage>
</organism>
<comment type="caution">
    <text evidence="2">The sequence shown here is derived from an EMBL/GenBank/DDBJ whole genome shotgun (WGS) entry which is preliminary data.</text>
</comment>
<dbReference type="SUPFAM" id="SSF56059">
    <property type="entry name" value="Glutathione synthetase ATP-binding domain-like"/>
    <property type="match status" value="1"/>
</dbReference>
<gene>
    <name evidence="2" type="ORF">POF43_022695</name>
</gene>
<keyword evidence="3" id="KW-1185">Reference proteome</keyword>
<dbReference type="InterPro" id="IPR047778">
    <property type="entry name" value="STM4014-like"/>
</dbReference>
<dbReference type="NCBIfam" id="NF038074">
    <property type="entry name" value="fam_STM4014"/>
    <property type="match status" value="1"/>
</dbReference>
<dbReference type="Gene3D" id="3.30.470.20">
    <property type="entry name" value="ATP-grasp fold, B domain"/>
    <property type="match status" value="1"/>
</dbReference>
<feature type="region of interest" description="Disordered" evidence="1">
    <location>
        <begin position="410"/>
        <end position="449"/>
    </location>
</feature>
<evidence type="ECO:0000313" key="3">
    <source>
        <dbReference type="Proteomes" id="UP001156398"/>
    </source>
</evidence>
<dbReference type="RefSeq" id="WP_282704726.1">
    <property type="nucleotide sequence ID" value="NZ_JAAGKO020000037.1"/>
</dbReference>
<name>A0ABT6W411_9ACTN</name>
<sequence length="449" mass="45959">MAGEGAGGSTVPAHPFPVRPASSTSAVRFAVVGNPGSRRVELFRAAVVAAGSPVPEVVAWRDVVRGTDGAGPAPGTLVRIDSPGEDAEVDRLLRGDALGEGFAPARVEGGAAWFARFTAALRQVTARAAERGCPVLADAAEIAVMFDKRRTHAVLSAAGVPVPPALDQGGRPIEGWEDLRERLAAAGMTRAFVKPAHGSSASGVTAVEIGPRGRARATTSAELAAGPDGSPVLFNSLKVRRYTEEVDLRALFGALARDPSHVERWLPKAAQAGRAADLRVVVTAGRPTHAVVRTSRHPMTNLHLGGARGDLDAVRALAGPAWRDALEMCERVAALFPRSLSIGVDLLPATGWRRYAVGEVNAFGDLLPRLTGLPGSGAEGLDTYGAFIAAARHAPAAGTSVSATARTGTALAGTPLRGTATTSPSTVSPPGAAPLPAAHAATPPTGIHP</sequence>